<dbReference type="PANTHER" id="PTHR43428">
    <property type="entry name" value="ARSENATE REDUCTASE"/>
    <property type="match status" value="1"/>
</dbReference>
<dbReference type="AlphaFoldDB" id="A0A0W8F1P4"/>
<gene>
    <name evidence="4" type="ORF">ASZ90_015852</name>
</gene>
<reference evidence="4" key="1">
    <citation type="journal article" date="2015" name="Proc. Natl. Acad. Sci. U.S.A.">
        <title>Networks of energetic and metabolic interactions define dynamics in microbial communities.</title>
        <authorList>
            <person name="Embree M."/>
            <person name="Liu J.K."/>
            <person name="Al-Bassam M.M."/>
            <person name="Zengler K."/>
        </authorList>
    </citation>
    <scope>NUCLEOTIDE SEQUENCE</scope>
</reference>
<dbReference type="EC" id="1.20.4.1" evidence="4"/>
<dbReference type="GO" id="GO:0046685">
    <property type="term" value="P:response to arsenic-containing substance"/>
    <property type="evidence" value="ECO:0007669"/>
    <property type="project" value="UniProtKB-KW"/>
</dbReference>
<organism evidence="4">
    <name type="scientific">hydrocarbon metagenome</name>
    <dbReference type="NCBI Taxonomy" id="938273"/>
    <lineage>
        <taxon>unclassified sequences</taxon>
        <taxon>metagenomes</taxon>
        <taxon>ecological metagenomes</taxon>
    </lineage>
</organism>
<dbReference type="Pfam" id="PF01451">
    <property type="entry name" value="LMWPc"/>
    <property type="match status" value="1"/>
</dbReference>
<comment type="caution">
    <text evidence="4">The sequence shown here is derived from an EMBL/GenBank/DDBJ whole genome shotgun (WGS) entry which is preliminary data.</text>
</comment>
<evidence type="ECO:0000259" key="3">
    <source>
        <dbReference type="SMART" id="SM00226"/>
    </source>
</evidence>
<dbReference type="EMBL" id="LNQE01001649">
    <property type="protein sequence ID" value="KUG14514.1"/>
    <property type="molecule type" value="Genomic_DNA"/>
</dbReference>
<dbReference type="InterPro" id="IPR023485">
    <property type="entry name" value="Ptyr_pPase"/>
</dbReference>
<keyword evidence="1" id="KW-0059">Arsenical resistance</keyword>
<feature type="region of interest" description="Disordered" evidence="2">
    <location>
        <begin position="1"/>
        <end position="20"/>
    </location>
</feature>
<evidence type="ECO:0000256" key="1">
    <source>
        <dbReference type="ARBA" id="ARBA00022849"/>
    </source>
</evidence>
<dbReference type="CDD" id="cd16345">
    <property type="entry name" value="LMWP_ArsC"/>
    <property type="match status" value="1"/>
</dbReference>
<dbReference type="SUPFAM" id="SSF52788">
    <property type="entry name" value="Phosphotyrosine protein phosphatases I"/>
    <property type="match status" value="1"/>
</dbReference>
<dbReference type="GO" id="GO:0008794">
    <property type="term" value="F:arsenate reductase (glutaredoxin) activity"/>
    <property type="evidence" value="ECO:0007669"/>
    <property type="project" value="UniProtKB-EC"/>
</dbReference>
<proteinExistence type="predicted"/>
<name>A0A0W8F1P4_9ZZZZ</name>
<keyword evidence="4" id="KW-0560">Oxidoreductase</keyword>
<dbReference type="PANTHER" id="PTHR43428:SF1">
    <property type="entry name" value="ARSENATE REDUCTASE"/>
    <property type="match status" value="1"/>
</dbReference>
<accession>A0A0W8F1P4</accession>
<dbReference type="SMART" id="SM00226">
    <property type="entry name" value="LMWPc"/>
    <property type="match status" value="1"/>
</dbReference>
<protein>
    <submittedName>
        <fullName evidence="4">Arsenate reductase</fullName>
        <ecNumber evidence="4">1.20.4.1</ecNumber>
    </submittedName>
</protein>
<dbReference type="InterPro" id="IPR036196">
    <property type="entry name" value="Ptyr_pPase_sf"/>
</dbReference>
<dbReference type="Gene3D" id="3.40.50.2300">
    <property type="match status" value="1"/>
</dbReference>
<evidence type="ECO:0000256" key="2">
    <source>
        <dbReference type="SAM" id="MobiDB-lite"/>
    </source>
</evidence>
<sequence length="191" mass="21090">MGYPRFARSDNHRDVPGTGSEVGIMPTSILYLPGSYLSPGMTSPERSRVLFICTHNAARSQMAEGYLRARYGDRFEAFSAGTEVNGVSTDAIRVMQEIGVDISRHRSKHIREFDGREMDVVVTVCDSANAACPFFPWAQETVHQGFPDPGALEGSEAEILAGFREIRDAITRWIDQNFGTGSQDSPKSLVR</sequence>
<evidence type="ECO:0000313" key="4">
    <source>
        <dbReference type="EMBL" id="KUG14514.1"/>
    </source>
</evidence>
<feature type="domain" description="Phosphotyrosine protein phosphatase I" evidence="3">
    <location>
        <begin position="47"/>
        <end position="180"/>
    </location>
</feature>